<sequence>MALASTTRTASASTAGKLNFYTPAWAGWDEHVVRWSSYKAPTFSAVFLPETEEELSEGIAHLAKHRIPYLATKIAGHGNSPTLGTYQDVIQVNLKHFRNITINPENTVTVGGGAKWEDLIPRLRSAGRELTVGSFPCVGVHGVMLGGGMGRLMGTYGLTSDGLLRMKVALWNGTIVEASDEALSDLFWAMRGAGHNFGVAIESTLQTWPDQGGLHYNADMVFTDESLAGVLTVANRLIRKGLDPAVGLVIGYLYNLELDKPVLMVNIVYAHDEEAGRKLVAQFSSTTTETERPISRVFLNETVLTFAELGSGDALPSVCRTDQYQNLYTASSPTTFDVDAMIEVYDSYGRFLREHPAANASILLFETTSRHRIDAFPDDHTAYPHRGRLGTNAIIQMTWKNDRISAAVDRWAKGARDSLAAPAVSGDQRPHVYINYANADEPPAAVYSYDPIRQARLSALKRKYDPYGFFNAYHPIPLHPGQWNLLREGGWWSIPPFPRACPGQ</sequence>
<name>A0ACD1FZB5_9EURO</name>
<dbReference type="EMBL" id="KZ825375">
    <property type="protein sequence ID" value="RAH42321.1"/>
    <property type="molecule type" value="Genomic_DNA"/>
</dbReference>
<dbReference type="Proteomes" id="UP000249057">
    <property type="component" value="Unassembled WGS sequence"/>
</dbReference>
<evidence type="ECO:0000313" key="1">
    <source>
        <dbReference type="EMBL" id="RAH42321.1"/>
    </source>
</evidence>
<proteinExistence type="predicted"/>
<gene>
    <name evidence="1" type="ORF">BO95DRAFT_371102</name>
</gene>
<evidence type="ECO:0000313" key="2">
    <source>
        <dbReference type="Proteomes" id="UP000249057"/>
    </source>
</evidence>
<keyword evidence="2" id="KW-1185">Reference proteome</keyword>
<reference evidence="1" key="1">
    <citation type="submission" date="2018-02" db="EMBL/GenBank/DDBJ databases">
        <title>The genomes of Aspergillus section Nigri reveals drivers in fungal speciation.</title>
        <authorList>
            <consortium name="DOE Joint Genome Institute"/>
            <person name="Vesth T.C."/>
            <person name="Nybo J."/>
            <person name="Theobald S."/>
            <person name="Brandl J."/>
            <person name="Frisvad J.C."/>
            <person name="Nielsen K.F."/>
            <person name="Lyhne E.K."/>
            <person name="Kogle M.E."/>
            <person name="Kuo A."/>
            <person name="Riley R."/>
            <person name="Clum A."/>
            <person name="Nolan M."/>
            <person name="Lipzen A."/>
            <person name="Salamov A."/>
            <person name="Henrissat B."/>
            <person name="Wiebenga A."/>
            <person name="De vries R.P."/>
            <person name="Grigoriev I.V."/>
            <person name="Mortensen U.H."/>
            <person name="Andersen M.R."/>
            <person name="Baker S.E."/>
        </authorList>
    </citation>
    <scope>NUCLEOTIDE SEQUENCE</scope>
    <source>
        <strain evidence="1">CBS 621.78</strain>
    </source>
</reference>
<accession>A0ACD1FZB5</accession>
<organism evidence="1 2">
    <name type="scientific">Aspergillus brunneoviolaceus CBS 621.78</name>
    <dbReference type="NCBI Taxonomy" id="1450534"/>
    <lineage>
        <taxon>Eukaryota</taxon>
        <taxon>Fungi</taxon>
        <taxon>Dikarya</taxon>
        <taxon>Ascomycota</taxon>
        <taxon>Pezizomycotina</taxon>
        <taxon>Eurotiomycetes</taxon>
        <taxon>Eurotiomycetidae</taxon>
        <taxon>Eurotiales</taxon>
        <taxon>Aspergillaceae</taxon>
        <taxon>Aspergillus</taxon>
        <taxon>Aspergillus subgen. Circumdati</taxon>
    </lineage>
</organism>
<protein>
    <submittedName>
        <fullName evidence="1">FAD-binding domain-containing protein</fullName>
    </submittedName>
</protein>